<dbReference type="EMBL" id="SMFU01000007">
    <property type="protein sequence ID" value="TCK08415.1"/>
    <property type="molecule type" value="Genomic_DNA"/>
</dbReference>
<feature type="signal peptide" evidence="2">
    <location>
        <begin position="1"/>
        <end position="20"/>
    </location>
</feature>
<comment type="caution">
    <text evidence="3">The sequence shown here is derived from an EMBL/GenBank/DDBJ whole genome shotgun (WGS) entry which is preliminary data.</text>
</comment>
<feature type="compositionally biased region" description="Basic and acidic residues" evidence="1">
    <location>
        <begin position="44"/>
        <end position="58"/>
    </location>
</feature>
<dbReference type="OrthoDB" id="6087575at2"/>
<evidence type="ECO:0008006" key="5">
    <source>
        <dbReference type="Google" id="ProtNLM"/>
    </source>
</evidence>
<sequence length="186" mass="21177">MRVFTRARGLSVAFATLMLAGCESIPMPFMGGEESDAPVTPRAAEVEKETKKPELSRNEKIARGLSEELDWFPDLEQPLAQLESQFAAESSPEARNETLSSVAYLYDTQLFVLFQDMLDFLPRDARVKELTEQNAWLDRRRSAMTRAFLQFDDENEARIAAGQAFIEATQARIEEIEQKRDLIIIK</sequence>
<proteinExistence type="predicted"/>
<organism evidence="3 4">
    <name type="scientific">Marinobacterium mangrovicola</name>
    <dbReference type="NCBI Taxonomy" id="1476959"/>
    <lineage>
        <taxon>Bacteria</taxon>
        <taxon>Pseudomonadati</taxon>
        <taxon>Pseudomonadota</taxon>
        <taxon>Gammaproteobacteria</taxon>
        <taxon>Oceanospirillales</taxon>
        <taxon>Oceanospirillaceae</taxon>
        <taxon>Marinobacterium</taxon>
    </lineage>
</organism>
<evidence type="ECO:0000256" key="1">
    <source>
        <dbReference type="SAM" id="MobiDB-lite"/>
    </source>
</evidence>
<evidence type="ECO:0000313" key="3">
    <source>
        <dbReference type="EMBL" id="TCK08415.1"/>
    </source>
</evidence>
<name>A0A4R1GNG5_9GAMM</name>
<keyword evidence="2" id="KW-0732">Signal</keyword>
<protein>
    <recommendedName>
        <fullName evidence="5">Lysozyme inhibitor LprI N-terminal domain-containing protein</fullName>
    </recommendedName>
</protein>
<keyword evidence="4" id="KW-1185">Reference proteome</keyword>
<dbReference type="Proteomes" id="UP000294546">
    <property type="component" value="Unassembled WGS sequence"/>
</dbReference>
<dbReference type="PROSITE" id="PS51257">
    <property type="entry name" value="PROKAR_LIPOPROTEIN"/>
    <property type="match status" value="1"/>
</dbReference>
<reference evidence="3 4" key="1">
    <citation type="submission" date="2019-03" db="EMBL/GenBank/DDBJ databases">
        <title>Genomic Encyclopedia of Archaeal and Bacterial Type Strains, Phase II (KMG-II): from individual species to whole genera.</title>
        <authorList>
            <person name="Goeker M."/>
        </authorList>
    </citation>
    <scope>NUCLEOTIDE SEQUENCE [LARGE SCALE GENOMIC DNA]</scope>
    <source>
        <strain evidence="3 4">DSM 27697</strain>
    </source>
</reference>
<dbReference type="AlphaFoldDB" id="A0A4R1GNG5"/>
<feature type="region of interest" description="Disordered" evidence="1">
    <location>
        <begin position="33"/>
        <end position="58"/>
    </location>
</feature>
<dbReference type="RefSeq" id="WP_132287018.1">
    <property type="nucleotide sequence ID" value="NZ_SMFU01000007.1"/>
</dbReference>
<evidence type="ECO:0000313" key="4">
    <source>
        <dbReference type="Proteomes" id="UP000294546"/>
    </source>
</evidence>
<feature type="chain" id="PRO_5021003110" description="Lysozyme inhibitor LprI N-terminal domain-containing protein" evidence="2">
    <location>
        <begin position="21"/>
        <end position="186"/>
    </location>
</feature>
<evidence type="ECO:0000256" key="2">
    <source>
        <dbReference type="SAM" id="SignalP"/>
    </source>
</evidence>
<gene>
    <name evidence="3" type="ORF">CLV83_0494</name>
</gene>
<accession>A0A4R1GNG5</accession>